<reference evidence="2 3" key="1">
    <citation type="journal article" date="2023" name="Mol. Phylogenet. Evol.">
        <title>Genome-scale phylogeny and comparative genomics of the fungal order Sordariales.</title>
        <authorList>
            <person name="Hensen N."/>
            <person name="Bonometti L."/>
            <person name="Westerberg I."/>
            <person name="Brannstrom I.O."/>
            <person name="Guillou S."/>
            <person name="Cros-Aarteil S."/>
            <person name="Calhoun S."/>
            <person name="Haridas S."/>
            <person name="Kuo A."/>
            <person name="Mondo S."/>
            <person name="Pangilinan J."/>
            <person name="Riley R."/>
            <person name="LaButti K."/>
            <person name="Andreopoulos B."/>
            <person name="Lipzen A."/>
            <person name="Chen C."/>
            <person name="Yan M."/>
            <person name="Daum C."/>
            <person name="Ng V."/>
            <person name="Clum A."/>
            <person name="Steindorff A."/>
            <person name="Ohm R.A."/>
            <person name="Martin F."/>
            <person name="Silar P."/>
            <person name="Natvig D.O."/>
            <person name="Lalanne C."/>
            <person name="Gautier V."/>
            <person name="Ament-Velasquez S.L."/>
            <person name="Kruys A."/>
            <person name="Hutchinson M.I."/>
            <person name="Powell A.J."/>
            <person name="Barry K."/>
            <person name="Miller A.N."/>
            <person name="Grigoriev I.V."/>
            <person name="Debuchy R."/>
            <person name="Gladieux P."/>
            <person name="Hiltunen Thoren M."/>
            <person name="Johannesson H."/>
        </authorList>
    </citation>
    <scope>NUCLEOTIDE SEQUENCE [LARGE SCALE GENOMIC DNA]</scope>
    <source>
        <strain evidence="2 3">FGSC 10403</strain>
    </source>
</reference>
<evidence type="ECO:0000256" key="1">
    <source>
        <dbReference type="SAM" id="MobiDB-lite"/>
    </source>
</evidence>
<evidence type="ECO:0000313" key="2">
    <source>
        <dbReference type="EMBL" id="KAK3488867.1"/>
    </source>
</evidence>
<protein>
    <submittedName>
        <fullName evidence="2">Uncharacterized protein</fullName>
    </submittedName>
</protein>
<dbReference type="GeneID" id="87872851"/>
<sequence>MAKPTPLSAAKISLAAFDEVLGRYPACIQAISQDKGAKPGQKTLAELDEYRYGEAVTAFGPKKADTKSIAVDEVKTLVEWKLYVLFHILIPAIYPDIPGTLKGVTHRLASLVFGGRRATAIFSGLQTPSLELASDAPTGPLVSKITERSTYLPSFRPTLMKLVSSNDPDLVQTTVQDAIKQYRDKSDISGALGILTKLKGIGPATASLLLAVHDPDHVIFFADEAYYWLCGDGKKVPLKYNVKEYNSLCQRSRALSQRLGVKAIDIERVAFVLMRQESGNVAAASATLDPEPSVSSVAKVTPPKIKRKTVDDDTNDPEPPVRRSKRTKHSFESVKHRK</sequence>
<feature type="compositionally biased region" description="Basic and acidic residues" evidence="1">
    <location>
        <begin position="329"/>
        <end position="338"/>
    </location>
</feature>
<dbReference type="RefSeq" id="XP_062690574.1">
    <property type="nucleotide sequence ID" value="XM_062835229.1"/>
</dbReference>
<feature type="region of interest" description="Disordered" evidence="1">
    <location>
        <begin position="284"/>
        <end position="338"/>
    </location>
</feature>
<organism evidence="2 3">
    <name type="scientific">Neurospora hispaniola</name>
    <dbReference type="NCBI Taxonomy" id="588809"/>
    <lineage>
        <taxon>Eukaryota</taxon>
        <taxon>Fungi</taxon>
        <taxon>Dikarya</taxon>
        <taxon>Ascomycota</taxon>
        <taxon>Pezizomycotina</taxon>
        <taxon>Sordariomycetes</taxon>
        <taxon>Sordariomycetidae</taxon>
        <taxon>Sordariales</taxon>
        <taxon>Sordariaceae</taxon>
        <taxon>Neurospora</taxon>
    </lineage>
</organism>
<proteinExistence type="predicted"/>
<name>A0AAJ0MP43_9PEZI</name>
<dbReference type="PANTHER" id="PTHR21521">
    <property type="entry name" value="AMUN, ISOFORM A"/>
    <property type="match status" value="1"/>
</dbReference>
<dbReference type="Proteomes" id="UP001285908">
    <property type="component" value="Unassembled WGS sequence"/>
</dbReference>
<accession>A0AAJ0MP43</accession>
<dbReference type="AlphaFoldDB" id="A0AAJ0MP43"/>
<evidence type="ECO:0000313" key="3">
    <source>
        <dbReference type="Proteomes" id="UP001285908"/>
    </source>
</evidence>
<comment type="caution">
    <text evidence="2">The sequence shown here is derived from an EMBL/GenBank/DDBJ whole genome shotgun (WGS) entry which is preliminary data.</text>
</comment>
<dbReference type="PANTHER" id="PTHR21521:SF0">
    <property type="entry name" value="AMUN, ISOFORM A"/>
    <property type="match status" value="1"/>
</dbReference>
<dbReference type="EMBL" id="JAULSX010000006">
    <property type="protein sequence ID" value="KAK3488867.1"/>
    <property type="molecule type" value="Genomic_DNA"/>
</dbReference>
<keyword evidence="3" id="KW-1185">Reference proteome</keyword>
<gene>
    <name evidence="2" type="ORF">B0T23DRAFT_321342</name>
</gene>